<dbReference type="PANTHER" id="PTHR43065:SF46">
    <property type="entry name" value="C4-DICARBOXYLATE TRANSPORT SENSOR PROTEIN DCTB"/>
    <property type="match status" value="1"/>
</dbReference>
<accession>A0A7W7HZH9</accession>
<evidence type="ECO:0000256" key="8">
    <source>
        <dbReference type="ARBA" id="ARBA00022840"/>
    </source>
</evidence>
<dbReference type="EMBL" id="JACHNH010000001">
    <property type="protein sequence ID" value="MBB4763645.1"/>
    <property type="molecule type" value="Genomic_DNA"/>
</dbReference>
<keyword evidence="12" id="KW-1133">Transmembrane helix</keyword>
<evidence type="ECO:0000259" key="16">
    <source>
        <dbReference type="PROSITE" id="PS50113"/>
    </source>
</evidence>
<dbReference type="NCBIfam" id="TIGR00229">
    <property type="entry name" value="sensory_box"/>
    <property type="match status" value="1"/>
</dbReference>
<dbReference type="SMART" id="SM00448">
    <property type="entry name" value="REC"/>
    <property type="match status" value="1"/>
</dbReference>
<keyword evidence="5" id="KW-0808">Transferase</keyword>
<dbReference type="Proteomes" id="UP000578112">
    <property type="component" value="Unassembled WGS sequence"/>
</dbReference>
<evidence type="ECO:0000259" key="14">
    <source>
        <dbReference type="PROSITE" id="PS50110"/>
    </source>
</evidence>
<dbReference type="Gene3D" id="1.10.287.130">
    <property type="match status" value="1"/>
</dbReference>
<dbReference type="SMART" id="SM00388">
    <property type="entry name" value="HisKA"/>
    <property type="match status" value="1"/>
</dbReference>
<evidence type="ECO:0000256" key="11">
    <source>
        <dbReference type="SAM" id="MobiDB-lite"/>
    </source>
</evidence>
<keyword evidence="4 10" id="KW-0597">Phosphoprotein</keyword>
<evidence type="ECO:0000256" key="10">
    <source>
        <dbReference type="PROSITE-ProRule" id="PRU00169"/>
    </source>
</evidence>
<dbReference type="InterPro" id="IPR000014">
    <property type="entry name" value="PAS"/>
</dbReference>
<evidence type="ECO:0000313" key="17">
    <source>
        <dbReference type="EMBL" id="MBB4763645.1"/>
    </source>
</evidence>
<dbReference type="EC" id="2.7.13.3" evidence="3"/>
<gene>
    <name evidence="17" type="ORF">BJ971_004201</name>
</gene>
<dbReference type="Gene3D" id="3.40.50.2300">
    <property type="match status" value="1"/>
</dbReference>
<dbReference type="PROSITE" id="PS50112">
    <property type="entry name" value="PAS"/>
    <property type="match status" value="1"/>
</dbReference>
<dbReference type="SMART" id="SM00086">
    <property type="entry name" value="PAC"/>
    <property type="match status" value="1"/>
</dbReference>
<dbReference type="CDD" id="cd00156">
    <property type="entry name" value="REC"/>
    <property type="match status" value="1"/>
</dbReference>
<dbReference type="SUPFAM" id="SSF55785">
    <property type="entry name" value="PYP-like sensor domain (PAS domain)"/>
    <property type="match status" value="1"/>
</dbReference>
<feature type="domain" description="PAS" evidence="15">
    <location>
        <begin position="121"/>
        <end position="187"/>
    </location>
</feature>
<reference evidence="17 18" key="1">
    <citation type="submission" date="2020-08" db="EMBL/GenBank/DDBJ databases">
        <title>Sequencing the genomes of 1000 actinobacteria strains.</title>
        <authorList>
            <person name="Klenk H.-P."/>
        </authorList>
    </citation>
    <scope>NUCLEOTIDE SEQUENCE [LARGE SCALE GENOMIC DNA]</scope>
    <source>
        <strain evidence="17 18">DSM 43149</strain>
    </source>
</reference>
<feature type="compositionally biased region" description="Low complexity" evidence="11">
    <location>
        <begin position="633"/>
        <end position="642"/>
    </location>
</feature>
<dbReference type="Pfam" id="PF08448">
    <property type="entry name" value="PAS_4"/>
    <property type="match status" value="1"/>
</dbReference>
<dbReference type="Gene3D" id="3.30.565.10">
    <property type="entry name" value="Histidine kinase-like ATPase, C-terminal domain"/>
    <property type="match status" value="1"/>
</dbReference>
<dbReference type="SMART" id="SM00091">
    <property type="entry name" value="PAS"/>
    <property type="match status" value="1"/>
</dbReference>
<feature type="modified residue" description="4-aspartylphosphate" evidence="10">
    <location>
        <position position="559"/>
    </location>
</feature>
<dbReference type="InterPro" id="IPR000700">
    <property type="entry name" value="PAS-assoc_C"/>
</dbReference>
<dbReference type="InterPro" id="IPR003661">
    <property type="entry name" value="HisK_dim/P_dom"/>
</dbReference>
<dbReference type="PRINTS" id="PR00344">
    <property type="entry name" value="BCTRLSENSOR"/>
</dbReference>
<feature type="domain" description="Histidine kinase" evidence="13">
    <location>
        <begin position="265"/>
        <end position="488"/>
    </location>
</feature>
<keyword evidence="7" id="KW-0418">Kinase</keyword>
<evidence type="ECO:0000256" key="9">
    <source>
        <dbReference type="ARBA" id="ARBA00023012"/>
    </source>
</evidence>
<dbReference type="InterPro" id="IPR013656">
    <property type="entry name" value="PAS_4"/>
</dbReference>
<evidence type="ECO:0000256" key="7">
    <source>
        <dbReference type="ARBA" id="ARBA00022777"/>
    </source>
</evidence>
<dbReference type="Pfam" id="PF00072">
    <property type="entry name" value="Response_reg"/>
    <property type="match status" value="1"/>
</dbReference>
<evidence type="ECO:0000256" key="12">
    <source>
        <dbReference type="SAM" id="Phobius"/>
    </source>
</evidence>
<dbReference type="SUPFAM" id="SSF55874">
    <property type="entry name" value="ATPase domain of HSP90 chaperone/DNA topoisomerase II/histidine kinase"/>
    <property type="match status" value="1"/>
</dbReference>
<dbReference type="InterPro" id="IPR005467">
    <property type="entry name" value="His_kinase_dom"/>
</dbReference>
<dbReference type="PANTHER" id="PTHR43065">
    <property type="entry name" value="SENSOR HISTIDINE KINASE"/>
    <property type="match status" value="1"/>
</dbReference>
<protein>
    <recommendedName>
        <fullName evidence="3">histidine kinase</fullName>
        <ecNumber evidence="3">2.7.13.3</ecNumber>
    </recommendedName>
</protein>
<evidence type="ECO:0000256" key="4">
    <source>
        <dbReference type="ARBA" id="ARBA00022553"/>
    </source>
</evidence>
<keyword evidence="12" id="KW-0812">Transmembrane</keyword>
<dbReference type="CDD" id="cd00130">
    <property type="entry name" value="PAS"/>
    <property type="match status" value="1"/>
</dbReference>
<dbReference type="SUPFAM" id="SSF47384">
    <property type="entry name" value="Homodimeric domain of signal transducing histidine kinase"/>
    <property type="match status" value="1"/>
</dbReference>
<keyword evidence="12" id="KW-0472">Membrane</keyword>
<feature type="domain" description="PAC" evidence="16">
    <location>
        <begin position="193"/>
        <end position="245"/>
    </location>
</feature>
<comment type="caution">
    <text evidence="17">The sequence shown here is derived from an EMBL/GenBank/DDBJ whole genome shotgun (WGS) entry which is preliminary data.</text>
</comment>
<dbReference type="InterPro" id="IPR001610">
    <property type="entry name" value="PAC"/>
</dbReference>
<dbReference type="Gene3D" id="3.30.450.20">
    <property type="entry name" value="PAS domain"/>
    <property type="match status" value="1"/>
</dbReference>
<dbReference type="RefSeq" id="WP_239087356.1">
    <property type="nucleotide sequence ID" value="NZ_BOMK01000020.1"/>
</dbReference>
<dbReference type="PROSITE" id="PS50109">
    <property type="entry name" value="HIS_KIN"/>
    <property type="match status" value="1"/>
</dbReference>
<feature type="region of interest" description="Disordered" evidence="11">
    <location>
        <begin position="633"/>
        <end position="662"/>
    </location>
</feature>
<dbReference type="InterPro" id="IPR001789">
    <property type="entry name" value="Sig_transdc_resp-reg_receiver"/>
</dbReference>
<dbReference type="GO" id="GO:0005886">
    <property type="term" value="C:plasma membrane"/>
    <property type="evidence" value="ECO:0007669"/>
    <property type="project" value="UniProtKB-SubCell"/>
</dbReference>
<evidence type="ECO:0000313" key="18">
    <source>
        <dbReference type="Proteomes" id="UP000578112"/>
    </source>
</evidence>
<name>A0A7W7HZH9_9ACTN</name>
<dbReference type="InterPro" id="IPR004358">
    <property type="entry name" value="Sig_transdc_His_kin-like_C"/>
</dbReference>
<dbReference type="InterPro" id="IPR036097">
    <property type="entry name" value="HisK_dim/P_sf"/>
</dbReference>
<dbReference type="AlphaFoldDB" id="A0A7W7HZH9"/>
<dbReference type="CDD" id="cd00082">
    <property type="entry name" value="HisKA"/>
    <property type="match status" value="1"/>
</dbReference>
<comment type="subcellular location">
    <subcellularLocation>
        <location evidence="2">Cell membrane</location>
    </subcellularLocation>
</comment>
<evidence type="ECO:0000256" key="5">
    <source>
        <dbReference type="ARBA" id="ARBA00022679"/>
    </source>
</evidence>
<keyword evidence="18" id="KW-1185">Reference proteome</keyword>
<feature type="transmembrane region" description="Helical" evidence="12">
    <location>
        <begin position="39"/>
        <end position="59"/>
    </location>
</feature>
<dbReference type="PROSITE" id="PS50113">
    <property type="entry name" value="PAC"/>
    <property type="match status" value="1"/>
</dbReference>
<dbReference type="InterPro" id="IPR011006">
    <property type="entry name" value="CheY-like_superfamily"/>
</dbReference>
<organism evidence="17 18">
    <name type="scientific">Actinoplanes digitatis</name>
    <dbReference type="NCBI Taxonomy" id="1868"/>
    <lineage>
        <taxon>Bacteria</taxon>
        <taxon>Bacillati</taxon>
        <taxon>Actinomycetota</taxon>
        <taxon>Actinomycetes</taxon>
        <taxon>Micromonosporales</taxon>
        <taxon>Micromonosporaceae</taxon>
        <taxon>Actinoplanes</taxon>
    </lineage>
</organism>
<proteinExistence type="predicted"/>
<dbReference type="SUPFAM" id="SSF52172">
    <property type="entry name" value="CheY-like"/>
    <property type="match status" value="1"/>
</dbReference>
<evidence type="ECO:0000256" key="1">
    <source>
        <dbReference type="ARBA" id="ARBA00000085"/>
    </source>
</evidence>
<dbReference type="GO" id="GO:0000155">
    <property type="term" value="F:phosphorelay sensor kinase activity"/>
    <property type="evidence" value="ECO:0007669"/>
    <property type="project" value="InterPro"/>
</dbReference>
<dbReference type="InterPro" id="IPR036890">
    <property type="entry name" value="HATPase_C_sf"/>
</dbReference>
<keyword evidence="9" id="KW-0902">Two-component regulatory system</keyword>
<evidence type="ECO:0000256" key="3">
    <source>
        <dbReference type="ARBA" id="ARBA00012438"/>
    </source>
</evidence>
<feature type="transmembrane region" description="Helical" evidence="12">
    <location>
        <begin position="6"/>
        <end position="27"/>
    </location>
</feature>
<feature type="domain" description="Response regulatory" evidence="14">
    <location>
        <begin position="510"/>
        <end position="624"/>
    </location>
</feature>
<evidence type="ECO:0000259" key="13">
    <source>
        <dbReference type="PROSITE" id="PS50109"/>
    </source>
</evidence>
<evidence type="ECO:0000256" key="2">
    <source>
        <dbReference type="ARBA" id="ARBA00004236"/>
    </source>
</evidence>
<dbReference type="Pfam" id="PF02518">
    <property type="entry name" value="HATPase_c"/>
    <property type="match status" value="1"/>
</dbReference>
<dbReference type="GO" id="GO:0005524">
    <property type="term" value="F:ATP binding"/>
    <property type="evidence" value="ECO:0007669"/>
    <property type="project" value="UniProtKB-KW"/>
</dbReference>
<dbReference type="PROSITE" id="PS50110">
    <property type="entry name" value="RESPONSE_REGULATORY"/>
    <property type="match status" value="1"/>
</dbReference>
<evidence type="ECO:0000259" key="15">
    <source>
        <dbReference type="PROSITE" id="PS50112"/>
    </source>
</evidence>
<dbReference type="SMART" id="SM00387">
    <property type="entry name" value="HATPase_c"/>
    <property type="match status" value="1"/>
</dbReference>
<dbReference type="InterPro" id="IPR003594">
    <property type="entry name" value="HATPase_dom"/>
</dbReference>
<feature type="transmembrane region" description="Helical" evidence="12">
    <location>
        <begin position="65"/>
        <end position="85"/>
    </location>
</feature>
<keyword evidence="6" id="KW-0547">Nucleotide-binding</keyword>
<sequence length="662" mass="70052">MPVQIYVLGNTVIMVAFAAIAIAIAVPIARAGQLRTNRLATATALIFFCAALQALLSAAGSSGSLWPSAIGTLFTACAGLYYWALRRGHRGGALYPDPGGQHLLDAAGARERAAQDAADRHRATLAAVVEHSEEAIIGTDLDMTITAWNGGAERLFGHTAAEALGRRLSMIADAVNRRDQQEVAARLARGERVQYDARRVHKDGTPLDVSVSATPVTDSHGSIIGFAFVGRDIRSAKAAAERRRLIEERTHQAQRMESLGKLAGGVAHDFNNILAIIVNYTAFAAEQSEGNPGVQADLENVRRAADRAISLTHQLLVFTRGDTIQPHDMDLNASIDEVEAMLRRTIGEHIQLITKDSPAPLTIHADPGQIQQILLNLSLNARDAMPGGGTLVIEAGIATLDEHQIHTQPPLGAGTYARLLVCDTGEGMAPEVARHIFEPFYTTKPHGRGTGLGLATVYGVVTEAGGGINVYSEPGVGTTFRVYLPLVTEPAAGAATPASTAAVPRGQGETVLVVEDEPALGRIVARILTEGGYQVQLAVSGPEALTLDEQEGCDMVLTDVIMPEMSGPRLVELLGQRHPGLPVLFMSGYSDGLLGSQNVLDPDIAFIEKPFTADGLLRAVDAALHAARRALLEESAAETADTSTEDRWRSGSTPSARSAGAP</sequence>
<dbReference type="InterPro" id="IPR035965">
    <property type="entry name" value="PAS-like_dom_sf"/>
</dbReference>
<comment type="catalytic activity">
    <reaction evidence="1">
        <text>ATP + protein L-histidine = ADP + protein N-phospho-L-histidine.</text>
        <dbReference type="EC" id="2.7.13.3"/>
    </reaction>
</comment>
<keyword evidence="8" id="KW-0067">ATP-binding</keyword>
<dbReference type="Pfam" id="PF00512">
    <property type="entry name" value="HisKA"/>
    <property type="match status" value="1"/>
</dbReference>
<evidence type="ECO:0000256" key="6">
    <source>
        <dbReference type="ARBA" id="ARBA00022741"/>
    </source>
</evidence>